<dbReference type="Pfam" id="PF04075">
    <property type="entry name" value="F420H2_quin_red"/>
    <property type="match status" value="1"/>
</dbReference>
<gene>
    <name evidence="5" type="ordered locus">Srot_2599</name>
</gene>
<accession>D6ZC65</accession>
<dbReference type="InterPro" id="IPR036217">
    <property type="entry name" value="MethylDNA_cys_MeTrfase_DNAb"/>
</dbReference>
<dbReference type="Gene3D" id="2.30.110.10">
    <property type="entry name" value="Electron Transport, Fmn-binding Protein, Chain A"/>
    <property type="match status" value="1"/>
</dbReference>
<evidence type="ECO:0000313" key="5">
    <source>
        <dbReference type="EMBL" id="ADG99034.1"/>
    </source>
</evidence>
<dbReference type="eggNOG" id="COG3695">
    <property type="taxonomic scope" value="Bacteria"/>
</dbReference>
<keyword evidence="6" id="KW-1185">Reference proteome</keyword>
<dbReference type="AlphaFoldDB" id="D6ZC65"/>
<evidence type="ECO:0000313" key="6">
    <source>
        <dbReference type="Proteomes" id="UP000002247"/>
    </source>
</evidence>
<dbReference type="InterPro" id="IPR036388">
    <property type="entry name" value="WH-like_DNA-bd_sf"/>
</dbReference>
<dbReference type="KEGG" id="srt:Srot_2599"/>
<comment type="catalytic activity">
    <reaction evidence="3">
        <text>oxidized coenzyme F420-(gamma-L-Glu)(n) + a quinol + H(+) = reduced coenzyme F420-(gamma-L-Glu)(n) + a quinone</text>
        <dbReference type="Rhea" id="RHEA:39663"/>
        <dbReference type="Rhea" id="RHEA-COMP:12939"/>
        <dbReference type="Rhea" id="RHEA-COMP:14378"/>
        <dbReference type="ChEBI" id="CHEBI:15378"/>
        <dbReference type="ChEBI" id="CHEBI:24646"/>
        <dbReference type="ChEBI" id="CHEBI:132124"/>
        <dbReference type="ChEBI" id="CHEBI:133980"/>
        <dbReference type="ChEBI" id="CHEBI:139511"/>
    </reaction>
</comment>
<dbReference type="HOGENOM" id="CLU_1061265_0_0_11"/>
<organism evidence="5 6">
    <name type="scientific">Segniliparus rotundus (strain ATCC BAA-972 / CDC 1076 / CIP 108378 / DSM 44985 / JCM 13578)</name>
    <dbReference type="NCBI Taxonomy" id="640132"/>
    <lineage>
        <taxon>Bacteria</taxon>
        <taxon>Bacillati</taxon>
        <taxon>Actinomycetota</taxon>
        <taxon>Actinomycetes</taxon>
        <taxon>Mycobacteriales</taxon>
        <taxon>Segniliparaceae</taxon>
        <taxon>Segniliparus</taxon>
    </lineage>
</organism>
<dbReference type="NCBIfam" id="TIGR00026">
    <property type="entry name" value="hi_GC_TIGR00026"/>
    <property type="match status" value="1"/>
</dbReference>
<dbReference type="InterPro" id="IPR004378">
    <property type="entry name" value="F420H2_quin_Rdtase"/>
</dbReference>
<name>D6ZC65_SEGRD</name>
<dbReference type="GO" id="GO:0006281">
    <property type="term" value="P:DNA repair"/>
    <property type="evidence" value="ECO:0007669"/>
    <property type="project" value="InterPro"/>
</dbReference>
<dbReference type="GO" id="GO:0070967">
    <property type="term" value="F:coenzyme F420 binding"/>
    <property type="evidence" value="ECO:0007669"/>
    <property type="project" value="TreeGrafter"/>
</dbReference>
<keyword evidence="2" id="KW-0227">DNA damage</keyword>
<dbReference type="Pfam" id="PF01035">
    <property type="entry name" value="DNA_binding_1"/>
    <property type="match status" value="1"/>
</dbReference>
<evidence type="ECO:0000256" key="3">
    <source>
        <dbReference type="ARBA" id="ARBA00049106"/>
    </source>
</evidence>
<dbReference type="InterPro" id="IPR012349">
    <property type="entry name" value="Split_barrel_FMN-bd"/>
</dbReference>
<feature type="domain" description="Methylated-DNA-[protein]-cysteine S-methyltransferase DNA binding" evidence="4">
    <location>
        <begin position="9"/>
        <end position="82"/>
    </location>
</feature>
<proteinExistence type="inferred from homology"/>
<dbReference type="GO" id="GO:0016491">
    <property type="term" value="F:oxidoreductase activity"/>
    <property type="evidence" value="ECO:0007669"/>
    <property type="project" value="InterPro"/>
</dbReference>
<evidence type="ECO:0000256" key="1">
    <source>
        <dbReference type="ARBA" id="ARBA00008710"/>
    </source>
</evidence>
<dbReference type="SUPFAM" id="SSF46767">
    <property type="entry name" value="Methylated DNA-protein cysteine methyltransferase, C-terminal domain"/>
    <property type="match status" value="1"/>
</dbReference>
<comment type="similarity">
    <text evidence="1">Belongs to the F420H(2)-dependent quinone reductase family.</text>
</comment>
<dbReference type="GO" id="GO:0005886">
    <property type="term" value="C:plasma membrane"/>
    <property type="evidence" value="ECO:0007669"/>
    <property type="project" value="TreeGrafter"/>
</dbReference>
<reference evidence="5 6" key="1">
    <citation type="journal article" date="2010" name="Stand. Genomic Sci.">
        <title>Complete genome sequence of Segniliparus rotundus type strain (CDC 1076).</title>
        <authorList>
            <person name="Sikorski J."/>
            <person name="Lapidus A."/>
            <person name="Copeland A."/>
            <person name="Misra M."/>
            <person name="Glavina Del Rio T."/>
            <person name="Nolan M."/>
            <person name="Lucas S."/>
            <person name="Chen F."/>
            <person name="Tice H."/>
            <person name="Cheng J.F."/>
            <person name="Jando M."/>
            <person name="Schneider S."/>
            <person name="Bruce D."/>
            <person name="Goodwin L."/>
            <person name="Pitluck S."/>
            <person name="Liolios K."/>
            <person name="Mikhailova N."/>
            <person name="Pati A."/>
            <person name="Ivanova N."/>
            <person name="Mavromatis K."/>
            <person name="Chen A."/>
            <person name="Palaniappan K."/>
            <person name="Chertkov O."/>
            <person name="Land M."/>
            <person name="Hauser L."/>
            <person name="Chang Y.J."/>
            <person name="Jeffries C.D."/>
            <person name="Brettin T."/>
            <person name="Detter J.C."/>
            <person name="Han C."/>
            <person name="Rohde M."/>
            <person name="Goker M."/>
            <person name="Bristow J."/>
            <person name="Eisen J.A."/>
            <person name="Markowitz V."/>
            <person name="Hugenholtz P."/>
            <person name="Kyrpides N.C."/>
            <person name="Klenk H.P."/>
        </authorList>
    </citation>
    <scope>NUCLEOTIDE SEQUENCE [LARGE SCALE GENOMIC DNA]</scope>
    <source>
        <strain evidence="6">ATCC BAA-972 / CDC 1076 / CIP 108378 / DSM 44985 / JCM 13578</strain>
    </source>
</reference>
<dbReference type="STRING" id="640132.Srot_2599"/>
<dbReference type="InterPro" id="IPR014048">
    <property type="entry name" value="MethylDNA_cys_MeTrfase_DNA-bd"/>
</dbReference>
<dbReference type="PANTHER" id="PTHR39428">
    <property type="entry name" value="F420H(2)-DEPENDENT QUINONE REDUCTASE RV1261C"/>
    <property type="match status" value="1"/>
</dbReference>
<dbReference type="GO" id="GO:0032259">
    <property type="term" value="P:methylation"/>
    <property type="evidence" value="ECO:0007669"/>
    <property type="project" value="UniProtKB-KW"/>
</dbReference>
<dbReference type="EMBL" id="CP001958">
    <property type="protein sequence ID" value="ADG99034.1"/>
    <property type="molecule type" value="Genomic_DNA"/>
</dbReference>
<evidence type="ECO:0000259" key="4">
    <source>
        <dbReference type="Pfam" id="PF01035"/>
    </source>
</evidence>
<keyword evidence="5" id="KW-0489">Methyltransferase</keyword>
<evidence type="ECO:0000256" key="2">
    <source>
        <dbReference type="ARBA" id="ARBA00022763"/>
    </source>
</evidence>
<dbReference type="GO" id="GO:0008168">
    <property type="term" value="F:methyltransferase activity"/>
    <property type="evidence" value="ECO:0007669"/>
    <property type="project" value="UniProtKB-KW"/>
</dbReference>
<dbReference type="CDD" id="cd06445">
    <property type="entry name" value="ATase"/>
    <property type="match status" value="1"/>
</dbReference>
<protein>
    <submittedName>
        <fullName evidence="5">Methylated-DNA-(Protein)-cysteine S-methyltransferase DNA binding protein</fullName>
    </submittedName>
</protein>
<dbReference type="Gene3D" id="1.10.10.10">
    <property type="entry name" value="Winged helix-like DNA-binding domain superfamily/Winged helix DNA-binding domain"/>
    <property type="match status" value="1"/>
</dbReference>
<dbReference type="Proteomes" id="UP000002247">
    <property type="component" value="Chromosome"/>
</dbReference>
<keyword evidence="5" id="KW-0808">Transferase</keyword>
<dbReference type="PANTHER" id="PTHR39428:SF3">
    <property type="entry name" value="DEAZAFLAVIN-DEPENDENT NITROREDUCTASE"/>
    <property type="match status" value="1"/>
</dbReference>
<sequence>MPAVTDEQFERVRALVASIPEGKVATYGDIAKAVGLTNPRQVGWILREDSADLPWHRVVGASGRPAQHLTAEQLARLRSEGVLASGGRISLRERRHVFPGPGGNTNGGWLVAPRMPEEFTFEYVKQHPNTWVKEQIEVYESSGGAKGTTLEGMPTVILSTIGAKSGEIRKAPLMRVEHDGVYLAVGSYGGAPKSPAWVANLRANPVFELRDKEQVFTVRAEEIKDAQTRAAWWERAVAAYPPYQDYTKKTDREFPLFTLTKV</sequence>